<dbReference type="AlphaFoldDB" id="Q6RZW7"/>
<keyword evidence="6" id="KW-0804">Transcription</keyword>
<feature type="domain" description="AP2/ERF" evidence="10">
    <location>
        <begin position="191"/>
        <end position="249"/>
    </location>
</feature>
<dbReference type="FunFam" id="3.30.730.10:FF:000001">
    <property type="entry name" value="Ethylene-responsive transcription factor 2"/>
    <property type="match status" value="1"/>
</dbReference>
<dbReference type="CDD" id="cd00018">
    <property type="entry name" value="AP2"/>
    <property type="match status" value="1"/>
</dbReference>
<dbReference type="PANTHER" id="PTHR31190">
    <property type="entry name" value="DNA-BINDING DOMAIN"/>
    <property type="match status" value="1"/>
</dbReference>
<evidence type="ECO:0000256" key="3">
    <source>
        <dbReference type="ARBA" id="ARBA00023015"/>
    </source>
</evidence>
<name>Q6RZW7_VITAE</name>
<dbReference type="SMART" id="SM00380">
    <property type="entry name" value="AP2"/>
    <property type="match status" value="1"/>
</dbReference>
<keyword evidence="4" id="KW-0238">DNA-binding</keyword>
<protein>
    <submittedName>
        <fullName evidence="11">Putative ethylene response factor 5</fullName>
    </submittedName>
</protein>
<dbReference type="GO" id="GO:0003700">
    <property type="term" value="F:DNA-binding transcription factor activity"/>
    <property type="evidence" value="ECO:0007669"/>
    <property type="project" value="InterPro"/>
</dbReference>
<dbReference type="EMBL" id="AY484581">
    <property type="protein sequence ID" value="AAR37423.1"/>
    <property type="molecule type" value="mRNA"/>
</dbReference>
<comment type="similarity">
    <text evidence="8">Belongs to the AP2/ERF transcription factor family. ERF subfamily.</text>
</comment>
<dbReference type="SUPFAM" id="SSF54171">
    <property type="entry name" value="DNA-binding domain"/>
    <property type="match status" value="1"/>
</dbReference>
<dbReference type="Gene3D" id="3.30.730.10">
    <property type="entry name" value="AP2/ERF domain"/>
    <property type="match status" value="1"/>
</dbReference>
<dbReference type="InterPro" id="IPR016177">
    <property type="entry name" value="DNA-bd_dom_sf"/>
</dbReference>
<dbReference type="GO" id="GO:0005634">
    <property type="term" value="C:nucleus"/>
    <property type="evidence" value="ECO:0007669"/>
    <property type="project" value="UniProtKB-SubCell"/>
</dbReference>
<evidence type="ECO:0000256" key="4">
    <source>
        <dbReference type="ARBA" id="ARBA00023125"/>
    </source>
</evidence>
<dbReference type="PRINTS" id="PR00367">
    <property type="entry name" value="ETHRSPELEMNT"/>
</dbReference>
<keyword evidence="2" id="KW-0936">Ethylene signaling pathway</keyword>
<dbReference type="InterPro" id="IPR001471">
    <property type="entry name" value="AP2/ERF_dom"/>
</dbReference>
<evidence type="ECO:0000256" key="7">
    <source>
        <dbReference type="ARBA" id="ARBA00023242"/>
    </source>
</evidence>
<dbReference type="PROSITE" id="PS51032">
    <property type="entry name" value="AP2_ERF"/>
    <property type="match status" value="1"/>
</dbReference>
<dbReference type="InterPro" id="IPR036955">
    <property type="entry name" value="AP2/ERF_dom_sf"/>
</dbReference>
<keyword evidence="7" id="KW-0539">Nucleus</keyword>
<evidence type="ECO:0000256" key="8">
    <source>
        <dbReference type="ARBA" id="ARBA00024343"/>
    </source>
</evidence>
<evidence type="ECO:0000256" key="9">
    <source>
        <dbReference type="SAM" id="MobiDB-lite"/>
    </source>
</evidence>
<feature type="region of interest" description="Disordered" evidence="9">
    <location>
        <begin position="130"/>
        <end position="154"/>
    </location>
</feature>
<dbReference type="GO" id="GO:0000976">
    <property type="term" value="F:transcription cis-regulatory region binding"/>
    <property type="evidence" value="ECO:0007669"/>
    <property type="project" value="UniProtKB-ARBA"/>
</dbReference>
<comment type="subcellular location">
    <subcellularLocation>
        <location evidence="1">Nucleus</location>
    </subcellularLocation>
</comment>
<dbReference type="Pfam" id="PF00847">
    <property type="entry name" value="AP2"/>
    <property type="match status" value="1"/>
</dbReference>
<dbReference type="InterPro" id="IPR044808">
    <property type="entry name" value="ERF_plant"/>
</dbReference>
<dbReference type="PANTHER" id="PTHR31190:SF499">
    <property type="entry name" value="ETHYLENE-RESPONSIVE TRANSCRIPTION FACTOR ERF105"/>
    <property type="match status" value="1"/>
</dbReference>
<dbReference type="GO" id="GO:0006950">
    <property type="term" value="P:response to stress"/>
    <property type="evidence" value="ECO:0007669"/>
    <property type="project" value="UniProtKB-ARBA"/>
</dbReference>
<accession>Q6RZW7</accession>
<dbReference type="GO" id="GO:0009873">
    <property type="term" value="P:ethylene-activated signaling pathway"/>
    <property type="evidence" value="ECO:0007669"/>
    <property type="project" value="UniProtKB-KW"/>
</dbReference>
<sequence length="341" mass="37883">MATAVEVSALQLIRQHLLGELSPKNIVVTDLTVGEEWSNGLNSEVSTSQSDSSFCFQAASCDSPVTISELFGSTDLSADFFGFVPSSTSEQSQSNFFEFETKPQIIDLTSPKGLNSSHFFEFETKPQIKDTTKTKSLDSSSQSTGKDRKPSLKISVPRPTKEIEWLEFAEPKQAATVEPAQNISHPEEKKHYRGVRQRPWGKFAAEIRDPKRRGSRVWLGTYETAIEAAKAYDRAAFQMRGSKAILNFPLEAGKSAETSTDYGRKRCREAEPEVTEMEANPPAKKEKLPEANTITRVQNDTPLTPSFWDFDLDSVGCLINVPPISPLSPHPKFGFPQLMVI</sequence>
<evidence type="ECO:0000256" key="1">
    <source>
        <dbReference type="ARBA" id="ARBA00004123"/>
    </source>
</evidence>
<organism evidence="11">
    <name type="scientific">Vitis aestivalis</name>
    <name type="common">Grape</name>
    <dbReference type="NCBI Taxonomy" id="3605"/>
    <lineage>
        <taxon>Eukaryota</taxon>
        <taxon>Viridiplantae</taxon>
        <taxon>Streptophyta</taxon>
        <taxon>Embryophyta</taxon>
        <taxon>Tracheophyta</taxon>
        <taxon>Spermatophyta</taxon>
        <taxon>Magnoliopsida</taxon>
        <taxon>eudicotyledons</taxon>
        <taxon>Gunneridae</taxon>
        <taxon>Pentapetalae</taxon>
        <taxon>rosids</taxon>
        <taxon>Vitales</taxon>
        <taxon>Vitaceae</taxon>
        <taxon>Viteae</taxon>
        <taxon>Vitis</taxon>
    </lineage>
</organism>
<keyword evidence="5" id="KW-0010">Activator</keyword>
<evidence type="ECO:0000256" key="2">
    <source>
        <dbReference type="ARBA" id="ARBA00022745"/>
    </source>
</evidence>
<evidence type="ECO:0000259" key="10">
    <source>
        <dbReference type="PROSITE" id="PS51032"/>
    </source>
</evidence>
<proteinExistence type="evidence at transcript level"/>
<reference evidence="11" key="1">
    <citation type="submission" date="2003-11" db="EMBL/GenBank/DDBJ databases">
        <title>Characterization of putative transcription factors in a disease-resistant native North American grapevine species.</title>
        <authorList>
            <person name="Hou H."/>
            <person name="Todd T.M."/>
            <person name="Qiu W."/>
        </authorList>
    </citation>
    <scope>NUCLEOTIDE SEQUENCE</scope>
</reference>
<evidence type="ECO:0000313" key="11">
    <source>
        <dbReference type="EMBL" id="AAR37423.1"/>
    </source>
</evidence>
<keyword evidence="3" id="KW-0805">Transcription regulation</keyword>
<evidence type="ECO:0000256" key="5">
    <source>
        <dbReference type="ARBA" id="ARBA00023159"/>
    </source>
</evidence>
<evidence type="ECO:0000256" key="6">
    <source>
        <dbReference type="ARBA" id="ARBA00023163"/>
    </source>
</evidence>